<dbReference type="KEGG" id="mlil:QLS71_000640"/>
<dbReference type="Pfam" id="PF04450">
    <property type="entry name" value="BSP"/>
    <property type="match status" value="1"/>
</dbReference>
<organism evidence="1 2">
    <name type="scientific">Mariniflexile litorale</name>
    <dbReference type="NCBI Taxonomy" id="3045158"/>
    <lineage>
        <taxon>Bacteria</taxon>
        <taxon>Pseudomonadati</taxon>
        <taxon>Bacteroidota</taxon>
        <taxon>Flavobacteriia</taxon>
        <taxon>Flavobacteriales</taxon>
        <taxon>Flavobacteriaceae</taxon>
        <taxon>Mariniflexile</taxon>
    </lineage>
</organism>
<dbReference type="EMBL" id="CP155618">
    <property type="protein sequence ID" value="XBL14545.1"/>
    <property type="molecule type" value="Genomic_DNA"/>
</dbReference>
<accession>A0AAU7EHE3</accession>
<dbReference type="PANTHER" id="PTHR33321:SF12">
    <property type="entry name" value="PLANT BASIC SECRETORY PROTEIN (BSP) FAMILY PROTEIN"/>
    <property type="match status" value="1"/>
</dbReference>
<dbReference type="Proteomes" id="UP001224325">
    <property type="component" value="Chromosome"/>
</dbReference>
<evidence type="ECO:0000313" key="1">
    <source>
        <dbReference type="EMBL" id="XBL14545.1"/>
    </source>
</evidence>
<dbReference type="PANTHER" id="PTHR33321">
    <property type="match status" value="1"/>
</dbReference>
<protein>
    <submittedName>
        <fullName evidence="1">Basic secretory protein-like protein</fullName>
    </submittedName>
</protein>
<dbReference type="InterPro" id="IPR007541">
    <property type="entry name" value="Uncharacterised_BSP"/>
</dbReference>
<sequence>MIILKKIIFPTILLLVLTSFVKINNKVSVDYIDKNKALDENTEKAFKEIIYKTYPKLMRKYNPHAITDLKVIIKSNNENNGAFVAYASGNTVTVSTDWMLKNPHDFDLMTHEIMHLIQAYPNGAGPGWLTEGIADYVRDKYGLNNEKAGWKLTNYNSNQHYTNSYRITARFLKWIENQYNKNLVKKLDNSLRKNQYSTILWGQLTGKNLDELWSVYSANPIIN</sequence>
<dbReference type="AlphaFoldDB" id="A0AAU7EHE3"/>
<keyword evidence="2" id="KW-1185">Reference proteome</keyword>
<name>A0AAU7EHE3_9FLAO</name>
<proteinExistence type="predicted"/>
<gene>
    <name evidence="1" type="ORF">QLS71_000640</name>
</gene>
<dbReference type="RefSeq" id="WP_308992392.1">
    <property type="nucleotide sequence ID" value="NZ_CP155618.1"/>
</dbReference>
<evidence type="ECO:0000313" key="2">
    <source>
        <dbReference type="Proteomes" id="UP001224325"/>
    </source>
</evidence>
<reference evidence="1" key="1">
    <citation type="submission" date="2024-04" db="EMBL/GenBank/DDBJ databases">
        <title>Mariniflexile litorale, isolated from the shallow sediments of the Sea of Japan.</title>
        <authorList>
            <person name="Romanenko L."/>
            <person name="Isaeva M."/>
        </authorList>
    </citation>
    <scope>NUCLEOTIDE SEQUENCE [LARGE SCALE GENOMIC DNA]</scope>
    <source>
        <strain evidence="1">KMM 9835</strain>
    </source>
</reference>